<reference evidence="2 3" key="1">
    <citation type="submission" date="2023-07" db="EMBL/GenBank/DDBJ databases">
        <title>The novel representative of Negativicutes class, Anaeroselena agilis gen. nov. sp. nov.</title>
        <authorList>
            <person name="Prokofeva M.I."/>
            <person name="Elcheninov A.G."/>
            <person name="Klyukina A."/>
            <person name="Kublanov I.V."/>
            <person name="Frolov E.N."/>
            <person name="Podosokorskaya O.A."/>
        </authorList>
    </citation>
    <scope>NUCLEOTIDE SEQUENCE [LARGE SCALE GENOMIC DNA]</scope>
    <source>
        <strain evidence="2 3">4137-cl</strain>
    </source>
</reference>
<dbReference type="EMBL" id="JAUOZS010000001">
    <property type="protein sequence ID" value="MDT8902011.1"/>
    <property type="molecule type" value="Genomic_DNA"/>
</dbReference>
<dbReference type="InterPro" id="IPR054210">
    <property type="entry name" value="DUF6917"/>
</dbReference>
<dbReference type="Pfam" id="PF21891">
    <property type="entry name" value="DUF6917"/>
    <property type="match status" value="1"/>
</dbReference>
<dbReference type="Proteomes" id="UP001254848">
    <property type="component" value="Unassembled WGS sequence"/>
</dbReference>
<evidence type="ECO:0000313" key="3">
    <source>
        <dbReference type="Proteomes" id="UP001254848"/>
    </source>
</evidence>
<feature type="domain" description="DUF6917" evidence="1">
    <location>
        <begin position="16"/>
        <end position="141"/>
    </location>
</feature>
<accession>A0ABU3NYY2</accession>
<evidence type="ECO:0000313" key="2">
    <source>
        <dbReference type="EMBL" id="MDT8902011.1"/>
    </source>
</evidence>
<gene>
    <name evidence="2" type="ORF">Q4T40_12215</name>
</gene>
<comment type="caution">
    <text evidence="2">The sequence shown here is derived from an EMBL/GenBank/DDBJ whole genome shotgun (WGS) entry which is preliminary data.</text>
</comment>
<proteinExistence type="predicted"/>
<dbReference type="RefSeq" id="WP_413780503.1">
    <property type="nucleotide sequence ID" value="NZ_JAUOZS010000001.1"/>
</dbReference>
<sequence length="149" mass="15810">MGTDPYAAGKFAANPYAKKSAVEGPLVVVLQGRMEDRGLALITPISRCLRRHDVHELILTDEPGARPGSRVDRIAYLGFFAVERGGVLVSGDEVLLAGRPVGVLAGFDETHMPNHLNIVVRTDRLQTGVELGAPLGAAVSFRLPGEGGE</sequence>
<keyword evidence="3" id="KW-1185">Reference proteome</keyword>
<organism evidence="2 3">
    <name type="scientific">Anaeroselena agilis</name>
    <dbReference type="NCBI Taxonomy" id="3063788"/>
    <lineage>
        <taxon>Bacteria</taxon>
        <taxon>Bacillati</taxon>
        <taxon>Bacillota</taxon>
        <taxon>Negativicutes</taxon>
        <taxon>Acetonemataceae</taxon>
        <taxon>Anaeroselena</taxon>
    </lineage>
</organism>
<name>A0ABU3NYY2_9FIRM</name>
<evidence type="ECO:0000259" key="1">
    <source>
        <dbReference type="Pfam" id="PF21891"/>
    </source>
</evidence>
<protein>
    <recommendedName>
        <fullName evidence="1">DUF6917 domain-containing protein</fullName>
    </recommendedName>
</protein>